<organism evidence="2 3">
    <name type="scientific">Haploplasma axanthum</name>
    <name type="common">Acholeplasma axanthum</name>
    <dbReference type="NCBI Taxonomy" id="29552"/>
    <lineage>
        <taxon>Bacteria</taxon>
        <taxon>Bacillati</taxon>
        <taxon>Mycoplasmatota</taxon>
        <taxon>Mollicutes</taxon>
        <taxon>Acholeplasmatales</taxon>
        <taxon>Acholeplasmataceae</taxon>
        <taxon>Haploplasma</taxon>
    </lineage>
</organism>
<dbReference type="KEGG" id="aaxa:NCTC10138_01681"/>
<name>A0A449BFR3_HAPAX</name>
<feature type="domain" description="Integrase catalytic" evidence="1">
    <location>
        <begin position="43"/>
        <end position="205"/>
    </location>
</feature>
<dbReference type="Proteomes" id="UP000289841">
    <property type="component" value="Chromosome"/>
</dbReference>
<dbReference type="PANTHER" id="PTHR46889:SF4">
    <property type="entry name" value="TRANSPOSASE INSO FOR INSERTION SEQUENCE ELEMENT IS911B-RELATED"/>
    <property type="match status" value="1"/>
</dbReference>
<evidence type="ECO:0000259" key="1">
    <source>
        <dbReference type="PROSITE" id="PS50994"/>
    </source>
</evidence>
<dbReference type="Pfam" id="PF00665">
    <property type="entry name" value="rve"/>
    <property type="match status" value="1"/>
</dbReference>
<dbReference type="GO" id="GO:0003676">
    <property type="term" value="F:nucleic acid binding"/>
    <property type="evidence" value="ECO:0007669"/>
    <property type="project" value="InterPro"/>
</dbReference>
<dbReference type="InterPro" id="IPR036397">
    <property type="entry name" value="RNaseH_sf"/>
</dbReference>
<dbReference type="RefSeq" id="WP_026390432.1">
    <property type="nucleotide sequence ID" value="NZ_LR215048.1"/>
</dbReference>
<dbReference type="GO" id="GO:0015074">
    <property type="term" value="P:DNA integration"/>
    <property type="evidence" value="ECO:0007669"/>
    <property type="project" value="InterPro"/>
</dbReference>
<protein>
    <submittedName>
        <fullName evidence="2">Integrase core domain</fullName>
    </submittedName>
</protein>
<dbReference type="NCBIfam" id="NF033516">
    <property type="entry name" value="transpos_IS3"/>
    <property type="match status" value="1"/>
</dbReference>
<dbReference type="Pfam" id="PF13333">
    <property type="entry name" value="rve_2"/>
    <property type="match status" value="1"/>
</dbReference>
<dbReference type="Gene3D" id="3.30.420.10">
    <property type="entry name" value="Ribonuclease H-like superfamily/Ribonuclease H"/>
    <property type="match status" value="1"/>
</dbReference>
<dbReference type="PROSITE" id="PS50994">
    <property type="entry name" value="INTEGRASE"/>
    <property type="match status" value="1"/>
</dbReference>
<gene>
    <name evidence="2" type="ORF">NCTC10138_01681</name>
</gene>
<sequence>MRKVELKAMEQMKYEIIKNLVTNNGNKLNAANVAENVLARDFMATKPNEKWLSDITEFKATNGRKLYLCAIMDLFYNSVVAYTLSTTANNEQLYKTFKKALKLNPGASPLFHSDRGYQYTSIQFKKMLEEQGITHSMSRVGKCIDNGPIENLWGIIKTEMFYINKFNNTIEIEKAVNDYIEFYNNMRLQSKLKSQTPMEYRNLAI</sequence>
<reference evidence="2 3" key="1">
    <citation type="submission" date="2019-01" db="EMBL/GenBank/DDBJ databases">
        <authorList>
            <consortium name="Pathogen Informatics"/>
        </authorList>
    </citation>
    <scope>NUCLEOTIDE SEQUENCE [LARGE SCALE GENOMIC DNA]</scope>
    <source>
        <strain evidence="2 3">NCTC10138</strain>
    </source>
</reference>
<evidence type="ECO:0000313" key="3">
    <source>
        <dbReference type="Proteomes" id="UP000289841"/>
    </source>
</evidence>
<accession>A0A449BFR3</accession>
<dbReference type="STRING" id="1278311.GCA_000428705_00823"/>
<dbReference type="InterPro" id="IPR001584">
    <property type="entry name" value="Integrase_cat-core"/>
</dbReference>
<dbReference type="InterPro" id="IPR048020">
    <property type="entry name" value="Transpos_IS3"/>
</dbReference>
<dbReference type="OrthoDB" id="384386at2"/>
<dbReference type="InterPro" id="IPR012337">
    <property type="entry name" value="RNaseH-like_sf"/>
</dbReference>
<dbReference type="InterPro" id="IPR050900">
    <property type="entry name" value="Transposase_IS3/IS150/IS904"/>
</dbReference>
<dbReference type="SUPFAM" id="SSF53098">
    <property type="entry name" value="Ribonuclease H-like"/>
    <property type="match status" value="1"/>
</dbReference>
<evidence type="ECO:0000313" key="2">
    <source>
        <dbReference type="EMBL" id="VEU81283.1"/>
    </source>
</evidence>
<keyword evidence="3" id="KW-1185">Reference proteome</keyword>
<dbReference type="EMBL" id="LR215048">
    <property type="protein sequence ID" value="VEU81283.1"/>
    <property type="molecule type" value="Genomic_DNA"/>
</dbReference>
<proteinExistence type="predicted"/>
<dbReference type="AlphaFoldDB" id="A0A449BFR3"/>
<dbReference type="PANTHER" id="PTHR46889">
    <property type="entry name" value="TRANSPOSASE INSF FOR INSERTION SEQUENCE IS3B-RELATED"/>
    <property type="match status" value="1"/>
</dbReference>